<dbReference type="Pfam" id="PF10441">
    <property type="entry name" value="Urb2"/>
    <property type="match status" value="1"/>
</dbReference>
<dbReference type="Proteomes" id="UP000189703">
    <property type="component" value="Unplaced"/>
</dbReference>
<dbReference type="GeneID" id="104605241"/>
<sequence length="2131" mass="239147">MAELETKPEGKHRKKKRKLSNTETDKRGSEASRLEKENELNEEGRKESNLNTKQGGSWKNLDLILFLQNKELEVQRKVEFAFQFVNSRINSQGDGANGCSEMVSISRLIVFLSEWIQSVLISSDKKIMVEGKKPHSGVMEACLDSRCWVIFKFCLEESAKLHISLSFLPNLLGAISCVAVDALSVVRDMAQQEKELVFIGEGFELYSLVADCVSLLFSSCGRVFHASIEPWPSIVMSMIDIVQEIYSRKLASSNVGFILLRLSCLVLDLFTSFLSVRVLPNPKNVFRVFIKRLLEPLMSLFVMLDLQTDDTNSVWTGNLLKIVKDILSNGLFHAAHMDGFLSTRSTENYIESHSIKIKAMEKKDMKAVARSYHRHFFEKLETIMAEKKMSALGGLGELFHLIVIRVKKQKGVSVFSEGSNDTIGITGVPRHLEGYNKDFRSRNSVGSSNTVIAKTNLSSRLDAETSKSLFDLFVRFMEPLVLDLERHSKNTLEAGPMLLDAYCTLRSANKILYVFMHERVYVRTEDTSEGACLNFLKEVYSTIISFSAQIHQFWLESKIYEGRDMEMPILIAKEIISVLSYLLEIEYEVTGNDLVSLWLMMLSFSAIELSLIDTPYQCGLISDIQHFGCQLIHIYSELRQVHVPLFALCKAVRVWGNSRNDGFSRFVFFPTLSLPSETCVESVVMLVCSQNFRISISNAVKSTPEGQVSGCIKQLQTDISESLELIKVCILRASGQESGESEMPSCSMSLHPHTELLGGVLSEIYTLVLDSSTVTMGNSILVGSSVKDIMTIIRPTLSYLAGEQPVSVHEFLFSVTGKTFSNDEMHQCRNDLPTLPYSVSWILLFSFRLYISCRSLFKQTISLMPPNSSKKMSATMGDLFTACCGKDWIDRNDWMDEGYFSCVIKSSTSLLTIIQSVSDVFLQESGIGCAPLIYVMHAMSFQRLVDLNRQIKAVEFLQERAAKLEKTKSMDDDGSCLSLKESKKWKRCISVLREESAGLTSFLMSYLSLIAKKVSFSPSKYVTCESKEAEGMWEDNEWDLCVSSVNEKSLPTAIWWILCQNTDIWCIHASKKKTKKFLLLLFYNFLSSVRSNSTDIEKQNMDKTLHPRTVTMQQISLKLLRDNVLYEQTILCRHLTSRFCRTLEKSISPFLICTSFKSFDFNLPPDWGTDVSMLENLNSTHGMHDGSSLSEPDSFQSCLSIEHHNGEKASSLTSMELTACQNLLDLLCWMPKCHANSRSLLIYATYILNLEKFVICSLLNVQGKLFLNSCYELFRLFLSCRRALKYLVMVSCEETIGAQESSLVSILFDSSFSVIWLLKSVSAIGGFSYSLLGEQASQMKDIFFSLMDHTSYVFLTLIKHQSGLAIGSLTYERPQLKLPNFVLLREQNNIIEAEPSDDFSKQFDTWKVVILVAKALKEQTKSVLDALKNNSCNTKLEAGVSVADLNKLSSTVSCFQGFLWGLASSLNSIDEKCCPVKTKSLIQKLGHMSEISLCISVCEDFMNFCLRKLLFENGQQPQGLSDLHNLPKIDHLTGSLIFKESLNISGDEIMNSSGKQEENFPGRMDGSASETDDDHESTKNSDVKSSSFQEEGLQIDHAECAVSILTAVDSFELEHLKKSLVCGLLKGENPEVAFLVRQLFIASSAILGLKLLIDFNPLSSTLTPLFIGISQFVLLEFADMVEVPHSFSFVWLDGILKYLEVLGNNFSITNPTSSRNVYAKLVDIHLRAIGRCISLQGKRATLASHDTESSTKTLQGQMEPLGSSLCHGPYNLDEFKARLRMSFKVLIRKPLELHLLSAMQAIERALVGVQEGCNMIYEIHTGSQDGGKVSPVVAAGVDCLDSILESVSGRKRLSVVKRHIQSLVGALFNIILHLQGTLIFYKKVTSNHGHVNPDPGSVILMCIEVLTKVAGRHALFQMDSSHVAQCLHTPAALFKDFHELRTSQGSGDQDSRHVACMSSNIVDQQFSIDLFSACCRLVCAVLRHHKGESERCIALLEDSVFVLLRCLETVDTDLVASKGYFAWEVEEGVKCASFLRRIYEEIRQQKDVLGRYSFLFLSNYIWIYSGYGPFKTGIRREIDEALRPGVYALIDACSADDLQQLHTVLGEGPCRSTLATLQHDYKLNFQYEGKV</sequence>
<feature type="region of interest" description="Disordered" evidence="1">
    <location>
        <begin position="1"/>
        <end position="53"/>
    </location>
</feature>
<dbReference type="PANTHER" id="PTHR15682">
    <property type="entry name" value="UNHEALTHY RIBOSOME BIOGENESIS PROTEIN 2 HOMOLOG"/>
    <property type="match status" value="1"/>
</dbReference>
<evidence type="ECO:0000256" key="1">
    <source>
        <dbReference type="SAM" id="MobiDB-lite"/>
    </source>
</evidence>
<evidence type="ECO:0000313" key="2">
    <source>
        <dbReference type="Proteomes" id="UP000189703"/>
    </source>
</evidence>
<dbReference type="eggNOG" id="ENOG502QWPJ">
    <property type="taxonomic scope" value="Eukaryota"/>
</dbReference>
<keyword evidence="2" id="KW-1185">Reference proteome</keyword>
<feature type="region of interest" description="Disordered" evidence="1">
    <location>
        <begin position="1550"/>
        <end position="1590"/>
    </location>
</feature>
<reference evidence="3" key="1">
    <citation type="submission" date="2025-08" db="UniProtKB">
        <authorList>
            <consortium name="RefSeq"/>
        </authorList>
    </citation>
    <scope>IDENTIFICATION</scope>
</reference>
<dbReference type="RefSeq" id="XP_010268229.1">
    <property type="nucleotide sequence ID" value="XM_010269927.2"/>
</dbReference>
<proteinExistence type="predicted"/>
<name>A0A1U8ALJ9_NELNU</name>
<organism evidence="2 3">
    <name type="scientific">Nelumbo nucifera</name>
    <name type="common">Sacred lotus</name>
    <dbReference type="NCBI Taxonomy" id="4432"/>
    <lineage>
        <taxon>Eukaryota</taxon>
        <taxon>Viridiplantae</taxon>
        <taxon>Streptophyta</taxon>
        <taxon>Embryophyta</taxon>
        <taxon>Tracheophyta</taxon>
        <taxon>Spermatophyta</taxon>
        <taxon>Magnoliopsida</taxon>
        <taxon>Proteales</taxon>
        <taxon>Nelumbonaceae</taxon>
        <taxon>Nelumbo</taxon>
    </lineage>
</organism>
<dbReference type="GO" id="GO:0005730">
    <property type="term" value="C:nucleolus"/>
    <property type="evidence" value="ECO:0000318"/>
    <property type="project" value="GO_Central"/>
</dbReference>
<dbReference type="InterPro" id="IPR018849">
    <property type="entry name" value="Urb2/Npa2_C"/>
</dbReference>
<dbReference type="InterPro" id="IPR052609">
    <property type="entry name" value="Ribosome_Biogenesis_Reg"/>
</dbReference>
<dbReference type="KEGG" id="nnu:104605241"/>
<evidence type="ECO:0000313" key="3">
    <source>
        <dbReference type="RefSeq" id="XP_010268229.1"/>
    </source>
</evidence>
<accession>A0A1U8ALJ9</accession>
<dbReference type="FunCoup" id="A0A1U8ALJ9">
    <property type="interactions" value="1146"/>
</dbReference>
<dbReference type="OrthoDB" id="160374at2759"/>
<dbReference type="OMA" id="CLDYRCW"/>
<gene>
    <name evidence="3" type="primary">LOC104605241</name>
</gene>
<feature type="compositionally biased region" description="Basic and acidic residues" evidence="1">
    <location>
        <begin position="23"/>
        <end position="48"/>
    </location>
</feature>
<feature type="compositionally biased region" description="Basic residues" evidence="1">
    <location>
        <begin position="10"/>
        <end position="19"/>
    </location>
</feature>
<dbReference type="PANTHER" id="PTHR15682:SF2">
    <property type="entry name" value="UNHEALTHY RIBOSOME BIOGENESIS PROTEIN 2 HOMOLOG"/>
    <property type="match status" value="1"/>
</dbReference>
<dbReference type="GO" id="GO:0042254">
    <property type="term" value="P:ribosome biogenesis"/>
    <property type="evidence" value="ECO:0000318"/>
    <property type="project" value="GO_Central"/>
</dbReference>
<protein>
    <submittedName>
        <fullName evidence="3">Uncharacterized protein LOC104605241</fullName>
    </submittedName>
</protein>